<protein>
    <submittedName>
        <fullName evidence="1">Uncharacterized protein</fullName>
    </submittedName>
</protein>
<dbReference type="EMBL" id="PXZO01000001">
    <property type="protein sequence ID" value="PSK15045.1"/>
    <property type="molecule type" value="Genomic_DNA"/>
</dbReference>
<proteinExistence type="predicted"/>
<gene>
    <name evidence="1" type="ORF">C7R92_00150</name>
</gene>
<evidence type="ECO:0000313" key="2">
    <source>
        <dbReference type="Proteomes" id="UP000241645"/>
    </source>
</evidence>
<accession>A0ABX5FXC6</accession>
<sequence length="273" mass="29211">MTHLLNNMMHSQQQPQFLGAMSPAGTMFQQGYAGTNVQEVQHWNHGGHAQSIGTPTTGMSYGGAQSIFSPGFANTNVQEVRQLNQAGYPQQQHQQQYGYGQNQALQSMQNQFTGYAQGQQAGYIQAQPSYQQSVGQGSIFSPGFAGTNVQEVQARNQAGYSGYGGQAGYTNQAAYPPSMTGSIFAPGFANTNVQEVRQLNNTGYGMQAQQGQQQQPQLQPQAYANQAYSNQAGAGAQSVFSPGFAGTNTQEVRQLNTPGQMAPHTGSIFPGTF</sequence>
<name>A0ABX5FXC6_9BACL</name>
<keyword evidence="2" id="KW-1185">Reference proteome</keyword>
<evidence type="ECO:0000313" key="1">
    <source>
        <dbReference type="EMBL" id="PSK15045.1"/>
    </source>
</evidence>
<dbReference type="GeneID" id="95748564"/>
<dbReference type="Proteomes" id="UP000241645">
    <property type="component" value="Unassembled WGS sequence"/>
</dbReference>
<reference evidence="1 2" key="1">
    <citation type="submission" date="2018-03" db="EMBL/GenBank/DDBJ databases">
        <title>Brevisbacillus phylogenomics.</title>
        <authorList>
            <person name="Dunlap C."/>
        </authorList>
    </citation>
    <scope>NUCLEOTIDE SEQUENCE [LARGE SCALE GENOMIC DNA]</scope>
    <source>
        <strain evidence="1 2">NRRL B-41110</strain>
    </source>
</reference>
<comment type="caution">
    <text evidence="1">The sequence shown here is derived from an EMBL/GenBank/DDBJ whole genome shotgun (WGS) entry which is preliminary data.</text>
</comment>
<dbReference type="RefSeq" id="WP_106832801.1">
    <property type="nucleotide sequence ID" value="NZ_JARMEW010000006.1"/>
</dbReference>
<organism evidence="1 2">
    <name type="scientific">Brevibacillus porteri</name>
    <dbReference type="NCBI Taxonomy" id="2126350"/>
    <lineage>
        <taxon>Bacteria</taxon>
        <taxon>Bacillati</taxon>
        <taxon>Bacillota</taxon>
        <taxon>Bacilli</taxon>
        <taxon>Bacillales</taxon>
        <taxon>Paenibacillaceae</taxon>
        <taxon>Brevibacillus</taxon>
    </lineage>
</organism>